<evidence type="ECO:0000313" key="3">
    <source>
        <dbReference type="Proteomes" id="UP000253034"/>
    </source>
</evidence>
<dbReference type="InterPro" id="IPR001943">
    <property type="entry name" value="UVR_dom"/>
</dbReference>
<dbReference type="SUPFAM" id="SSF46600">
    <property type="entry name" value="C-terminal UvrC-binding domain of UvrB"/>
    <property type="match status" value="1"/>
</dbReference>
<reference evidence="2 3" key="1">
    <citation type="submission" date="2018-07" db="EMBL/GenBank/DDBJ databases">
        <title>Genomic Encyclopedia of Type Strains, Phase IV (KMG-IV): sequencing the most valuable type-strain genomes for metagenomic binning, comparative biology and taxonomic classification.</title>
        <authorList>
            <person name="Goeker M."/>
        </authorList>
    </citation>
    <scope>NUCLEOTIDE SEQUENCE [LARGE SCALE GENOMIC DNA]</scope>
    <source>
        <strain evidence="2 3">DSM 27016</strain>
    </source>
</reference>
<sequence>MLCQRCQKRNASVHFTQIINNKKTEMYLCEQCARENEKSDINMGAPLGLNDLLTGLLGINPNVHMGEAAPEQIHCEKCGMTYEEFQRTGKFGCSDCYEVFEQKLGPLFKRLHGSTGHVGKIPGNASSEIKSTREIEKLKELLNKSIQNEDYEKAAEIRDKIKRLSEQKLK</sequence>
<keyword evidence="3" id="KW-1185">Reference proteome</keyword>
<feature type="domain" description="UVR" evidence="1">
    <location>
        <begin position="132"/>
        <end position="167"/>
    </location>
</feature>
<comment type="caution">
    <text evidence="2">The sequence shown here is derived from an EMBL/GenBank/DDBJ whole genome shotgun (WGS) entry which is preliminary data.</text>
</comment>
<keyword evidence="2" id="KW-0808">Transferase</keyword>
<dbReference type="PIRSF" id="PIRSF015034">
    <property type="entry name" value="YacH"/>
    <property type="match status" value="1"/>
</dbReference>
<dbReference type="InterPro" id="IPR036876">
    <property type="entry name" value="UVR_dom_sf"/>
</dbReference>
<gene>
    <name evidence="2" type="ORF">DFR58_13126</name>
</gene>
<dbReference type="Gene3D" id="4.10.860.10">
    <property type="entry name" value="UVR domain"/>
    <property type="match status" value="1"/>
</dbReference>
<dbReference type="Pfam" id="PF02151">
    <property type="entry name" value="UVR"/>
    <property type="match status" value="1"/>
</dbReference>
<evidence type="ECO:0000313" key="2">
    <source>
        <dbReference type="EMBL" id="RCX09982.1"/>
    </source>
</evidence>
<organism evidence="2 3">
    <name type="scientific">Anaerobacterium chartisolvens</name>
    <dbReference type="NCBI Taxonomy" id="1297424"/>
    <lineage>
        <taxon>Bacteria</taxon>
        <taxon>Bacillati</taxon>
        <taxon>Bacillota</taxon>
        <taxon>Clostridia</taxon>
        <taxon>Eubacteriales</taxon>
        <taxon>Oscillospiraceae</taxon>
        <taxon>Anaerobacterium</taxon>
    </lineage>
</organism>
<dbReference type="InterPro" id="IPR025542">
    <property type="entry name" value="YacH"/>
</dbReference>
<dbReference type="RefSeq" id="WP_114299656.1">
    <property type="nucleotide sequence ID" value="NZ_QPJT01000031.1"/>
</dbReference>
<dbReference type="GO" id="GO:1990169">
    <property type="term" value="P:stress response to copper ion"/>
    <property type="evidence" value="ECO:0007669"/>
    <property type="project" value="TreeGrafter"/>
</dbReference>
<proteinExistence type="predicted"/>
<keyword evidence="2" id="KW-0418">Kinase</keyword>
<dbReference type="GO" id="GO:1990170">
    <property type="term" value="P:stress response to cadmium ion"/>
    <property type="evidence" value="ECO:0007669"/>
    <property type="project" value="TreeGrafter"/>
</dbReference>
<dbReference type="GO" id="GO:0050897">
    <property type="term" value="F:cobalt ion binding"/>
    <property type="evidence" value="ECO:0007669"/>
    <property type="project" value="TreeGrafter"/>
</dbReference>
<name>A0A369AKT9_9FIRM</name>
<dbReference type="PROSITE" id="PS50151">
    <property type="entry name" value="UVR"/>
    <property type="match status" value="1"/>
</dbReference>
<protein>
    <submittedName>
        <fullName evidence="2">Protein arginine kinase activator</fullName>
    </submittedName>
</protein>
<dbReference type="GO" id="GO:0008270">
    <property type="term" value="F:zinc ion binding"/>
    <property type="evidence" value="ECO:0007669"/>
    <property type="project" value="TreeGrafter"/>
</dbReference>
<dbReference type="PANTHER" id="PTHR38430">
    <property type="entry name" value="PROTEIN-ARGININE KINASE ACTIVATOR PROTEIN"/>
    <property type="match status" value="1"/>
</dbReference>
<dbReference type="EMBL" id="QPJT01000031">
    <property type="protein sequence ID" value="RCX09982.1"/>
    <property type="molecule type" value="Genomic_DNA"/>
</dbReference>
<evidence type="ECO:0000259" key="1">
    <source>
        <dbReference type="PROSITE" id="PS50151"/>
    </source>
</evidence>
<dbReference type="Proteomes" id="UP000253034">
    <property type="component" value="Unassembled WGS sequence"/>
</dbReference>
<dbReference type="GO" id="GO:0046870">
    <property type="term" value="F:cadmium ion binding"/>
    <property type="evidence" value="ECO:0007669"/>
    <property type="project" value="TreeGrafter"/>
</dbReference>
<dbReference type="GO" id="GO:0005507">
    <property type="term" value="F:copper ion binding"/>
    <property type="evidence" value="ECO:0007669"/>
    <property type="project" value="TreeGrafter"/>
</dbReference>
<accession>A0A369AKT9</accession>
<dbReference type="AlphaFoldDB" id="A0A369AKT9"/>
<dbReference type="OrthoDB" id="9788704at2"/>
<dbReference type="PANTHER" id="PTHR38430:SF1">
    <property type="entry name" value="PROTEIN-ARGININE KINASE ACTIVATOR PROTEIN"/>
    <property type="match status" value="1"/>
</dbReference>
<dbReference type="GO" id="GO:0016301">
    <property type="term" value="F:kinase activity"/>
    <property type="evidence" value="ECO:0007669"/>
    <property type="project" value="UniProtKB-KW"/>
</dbReference>